<dbReference type="OrthoDB" id="9782542at2"/>
<dbReference type="AlphaFoldDB" id="A0A3N4Z5H7"/>
<dbReference type="Gene3D" id="3.40.630.190">
    <property type="entry name" value="LCP protein"/>
    <property type="match status" value="1"/>
</dbReference>
<evidence type="ECO:0000313" key="5">
    <source>
        <dbReference type="EMBL" id="RPF26380.1"/>
    </source>
</evidence>
<feature type="domain" description="Cell envelope-related transcriptional attenuator" evidence="4">
    <location>
        <begin position="144"/>
        <end position="285"/>
    </location>
</feature>
<dbReference type="Proteomes" id="UP000280726">
    <property type="component" value="Unassembled WGS sequence"/>
</dbReference>
<evidence type="ECO:0000256" key="3">
    <source>
        <dbReference type="SAM" id="Phobius"/>
    </source>
</evidence>
<keyword evidence="3" id="KW-0472">Membrane</keyword>
<sequence length="393" mass="41482">MTRRPATADPPGGLLLAQPDGPLLDGRDQGAPGDHHAPADGAPDVRRTRRVLVAVAALVAVLGVVLVGAVVTVQQRVGEAVEWLDDPFLALPSRPPAAGQQAPDPAKGSTAVVATGAPLTALILGSDSRISAGDPDQWAYGAQRTDAIMLAQLSGDRENLTVMSLPRDSWVDVPGYGQAKLNAAFSWGGPTLMIQTVEQLTGVRVDHFAVADFESFSRLTDALGGVELTLPEGLDTRGQVYPPGTHVLDGEAALAYTRERYGLPGGDFDRVQRQQNWLRAIVESAVDENVLANPVRTAGLVTVVAESLAVDGGLGVDQMRAIALDLGGMERDDVLFVTAPHLGTGWSPDGTQSIVRLDDARLAEVSRAFAEDRVAELLRTRPDLATVLGEEVR</sequence>
<dbReference type="InterPro" id="IPR004474">
    <property type="entry name" value="LytR_CpsA_psr"/>
</dbReference>
<dbReference type="InterPro" id="IPR050922">
    <property type="entry name" value="LytR/CpsA/Psr_CW_biosynth"/>
</dbReference>
<keyword evidence="6" id="KW-1185">Reference proteome</keyword>
<dbReference type="PANTHER" id="PTHR33392">
    <property type="entry name" value="POLYISOPRENYL-TEICHOIC ACID--PEPTIDOGLYCAN TEICHOIC ACID TRANSFERASE TAGU"/>
    <property type="match status" value="1"/>
</dbReference>
<organism evidence="5 6">
    <name type="scientific">Georgenia muralis</name>
    <dbReference type="NCBI Taxonomy" id="154117"/>
    <lineage>
        <taxon>Bacteria</taxon>
        <taxon>Bacillati</taxon>
        <taxon>Actinomycetota</taxon>
        <taxon>Actinomycetes</taxon>
        <taxon>Micrococcales</taxon>
        <taxon>Bogoriellaceae</taxon>
        <taxon>Georgenia</taxon>
    </lineage>
</organism>
<name>A0A3N4Z5H7_9MICO</name>
<dbReference type="PANTHER" id="PTHR33392:SF6">
    <property type="entry name" value="POLYISOPRENYL-TEICHOIC ACID--PEPTIDOGLYCAN TEICHOIC ACID TRANSFERASE TAGU"/>
    <property type="match status" value="1"/>
</dbReference>
<evidence type="ECO:0000256" key="2">
    <source>
        <dbReference type="SAM" id="MobiDB-lite"/>
    </source>
</evidence>
<reference evidence="5 6" key="1">
    <citation type="submission" date="2018-11" db="EMBL/GenBank/DDBJ databases">
        <title>Sequencing the genomes of 1000 actinobacteria strains.</title>
        <authorList>
            <person name="Klenk H.-P."/>
        </authorList>
    </citation>
    <scope>NUCLEOTIDE SEQUENCE [LARGE SCALE GENOMIC DNA]</scope>
    <source>
        <strain evidence="5 6">DSM 14418</strain>
    </source>
</reference>
<proteinExistence type="inferred from homology"/>
<comment type="caution">
    <text evidence="5">The sequence shown here is derived from an EMBL/GenBank/DDBJ whole genome shotgun (WGS) entry which is preliminary data.</text>
</comment>
<keyword evidence="3" id="KW-0812">Transmembrane</keyword>
<dbReference type="RefSeq" id="WP_123914854.1">
    <property type="nucleotide sequence ID" value="NZ_RKRA01000001.1"/>
</dbReference>
<feature type="region of interest" description="Disordered" evidence="2">
    <location>
        <begin position="1"/>
        <end position="43"/>
    </location>
</feature>
<comment type="similarity">
    <text evidence="1">Belongs to the LytR/CpsA/Psr (LCP) family.</text>
</comment>
<keyword evidence="3" id="KW-1133">Transmembrane helix</keyword>
<gene>
    <name evidence="5" type="ORF">EDD32_0819</name>
</gene>
<evidence type="ECO:0000256" key="1">
    <source>
        <dbReference type="ARBA" id="ARBA00006068"/>
    </source>
</evidence>
<accession>A0A3N4Z5H7</accession>
<evidence type="ECO:0000259" key="4">
    <source>
        <dbReference type="Pfam" id="PF03816"/>
    </source>
</evidence>
<dbReference type="NCBIfam" id="TIGR00350">
    <property type="entry name" value="lytR_cpsA_psr"/>
    <property type="match status" value="1"/>
</dbReference>
<protein>
    <submittedName>
        <fullName evidence="5">LytR family transcriptional attenuator</fullName>
    </submittedName>
</protein>
<dbReference type="EMBL" id="RKRA01000001">
    <property type="protein sequence ID" value="RPF26380.1"/>
    <property type="molecule type" value="Genomic_DNA"/>
</dbReference>
<evidence type="ECO:0000313" key="6">
    <source>
        <dbReference type="Proteomes" id="UP000280726"/>
    </source>
</evidence>
<dbReference type="Pfam" id="PF03816">
    <property type="entry name" value="LytR_cpsA_psr"/>
    <property type="match status" value="1"/>
</dbReference>
<feature type="transmembrane region" description="Helical" evidence="3">
    <location>
        <begin position="51"/>
        <end position="71"/>
    </location>
</feature>
<feature type="compositionally biased region" description="Basic and acidic residues" evidence="2">
    <location>
        <begin position="25"/>
        <end position="43"/>
    </location>
</feature>